<name>A0A068S5Q1_9FUNG</name>
<gene>
    <name evidence="2" type="ORF">LCOR_08275.1</name>
</gene>
<dbReference type="OrthoDB" id="2280904at2759"/>
<reference evidence="2" key="1">
    <citation type="submission" date="2013-08" db="EMBL/GenBank/DDBJ databases">
        <title>Gene expansion shapes genome architecture in the human pathogen Lichtheimia corymbifera: an evolutionary genomics analysis in the ancient terrestrial Mucorales (Mucoromycotina).</title>
        <authorList>
            <person name="Schwartze V.U."/>
            <person name="Winter S."/>
            <person name="Shelest E."/>
            <person name="Marcet-Houben M."/>
            <person name="Horn F."/>
            <person name="Wehner S."/>
            <person name="Hoffmann K."/>
            <person name="Riege K."/>
            <person name="Sammeth M."/>
            <person name="Nowrousian M."/>
            <person name="Valiante V."/>
            <person name="Linde J."/>
            <person name="Jacobsen I.D."/>
            <person name="Marz M."/>
            <person name="Brakhage A.A."/>
            <person name="Gabaldon T."/>
            <person name="Bocker S."/>
            <person name="Voigt K."/>
        </authorList>
    </citation>
    <scope>NUCLEOTIDE SEQUENCE [LARGE SCALE GENOMIC DNA]</scope>
    <source>
        <strain evidence="2">FSU 9682</strain>
    </source>
</reference>
<protein>
    <submittedName>
        <fullName evidence="2">Uncharacterized protein</fullName>
    </submittedName>
</protein>
<evidence type="ECO:0000313" key="3">
    <source>
        <dbReference type="Proteomes" id="UP000027586"/>
    </source>
</evidence>
<dbReference type="VEuPathDB" id="FungiDB:LCOR_08275.1"/>
<evidence type="ECO:0000256" key="1">
    <source>
        <dbReference type="SAM" id="MobiDB-lite"/>
    </source>
</evidence>
<dbReference type="Proteomes" id="UP000027586">
    <property type="component" value="Unassembled WGS sequence"/>
</dbReference>
<feature type="compositionally biased region" description="Low complexity" evidence="1">
    <location>
        <begin position="45"/>
        <end position="57"/>
    </location>
</feature>
<organism evidence="2 3">
    <name type="scientific">Lichtheimia corymbifera JMRC:FSU:9682</name>
    <dbReference type="NCBI Taxonomy" id="1263082"/>
    <lineage>
        <taxon>Eukaryota</taxon>
        <taxon>Fungi</taxon>
        <taxon>Fungi incertae sedis</taxon>
        <taxon>Mucoromycota</taxon>
        <taxon>Mucoromycotina</taxon>
        <taxon>Mucoromycetes</taxon>
        <taxon>Mucorales</taxon>
        <taxon>Lichtheimiaceae</taxon>
        <taxon>Lichtheimia</taxon>
    </lineage>
</organism>
<dbReference type="AlphaFoldDB" id="A0A068S5Q1"/>
<accession>A0A068S5Q1</accession>
<keyword evidence="3" id="KW-1185">Reference proteome</keyword>
<comment type="caution">
    <text evidence="2">The sequence shown here is derived from an EMBL/GenBank/DDBJ whole genome shotgun (WGS) entry which is preliminary data.</text>
</comment>
<feature type="compositionally biased region" description="Low complexity" evidence="1">
    <location>
        <begin position="83"/>
        <end position="97"/>
    </location>
</feature>
<feature type="region of interest" description="Disordered" evidence="1">
    <location>
        <begin position="44"/>
        <end position="102"/>
    </location>
</feature>
<evidence type="ECO:0000313" key="2">
    <source>
        <dbReference type="EMBL" id="CDH57320.1"/>
    </source>
</evidence>
<dbReference type="EMBL" id="CBTN010000045">
    <property type="protein sequence ID" value="CDH57320.1"/>
    <property type="molecule type" value="Genomic_DNA"/>
</dbReference>
<proteinExistence type="predicted"/>
<sequence length="162" mass="18394">MQLTQRNLKRLEQEDSRCKYQRIQMFVQDQKQILASSAYENIHLASSPSSSSPAKAMSKPRRKKTAERTKKQATRQSYPSPRCTTPSPFLSSSSCHSHQQDVDVRRGFSIRRKISAISSGGGNNEKEDTRPMVKQHHPLRASSSSTAFWLFSKFLCISTTSR</sequence>